<accession>A0A0P1B750</accession>
<protein>
    <recommendedName>
        <fullName evidence="6">Xylulose kinase</fullName>
        <ecNumber evidence="6">2.7.1.17</ecNumber>
    </recommendedName>
</protein>
<dbReference type="InterPro" id="IPR043129">
    <property type="entry name" value="ATPase_NBD"/>
</dbReference>
<keyword evidence="4 6" id="KW-0418">Kinase</keyword>
<keyword evidence="2 6" id="KW-0859">Xylose metabolism</keyword>
<feature type="coiled-coil region" evidence="7">
    <location>
        <begin position="251"/>
        <end position="278"/>
    </location>
</feature>
<evidence type="ECO:0000256" key="3">
    <source>
        <dbReference type="ARBA" id="ARBA00022679"/>
    </source>
</evidence>
<evidence type="ECO:0000256" key="7">
    <source>
        <dbReference type="SAM" id="Coils"/>
    </source>
</evidence>
<dbReference type="SUPFAM" id="SSF53067">
    <property type="entry name" value="Actin-like ATPase domain"/>
    <property type="match status" value="2"/>
</dbReference>
<evidence type="ECO:0000259" key="8">
    <source>
        <dbReference type="Pfam" id="PF02782"/>
    </source>
</evidence>
<comment type="function">
    <text evidence="6">Highly specific D-xylulose kinase which participates in the catabolism of xylose. Xylose is a major component of hemicelluloses such as xylan. Most fungi utilize D-xylose via three enzymatic reactions, xylose reductase (XR), xylitol dehydrogenase (XDH), and xylulokinase, to form xylulose 5-phosphate, which enters pentose phosphate pathway.</text>
</comment>
<dbReference type="GO" id="GO:0005997">
    <property type="term" value="P:xylulose metabolic process"/>
    <property type="evidence" value="ECO:0007669"/>
    <property type="project" value="TreeGrafter"/>
</dbReference>
<evidence type="ECO:0000313" key="9">
    <source>
        <dbReference type="EMBL" id="CEH11686.1"/>
    </source>
</evidence>
<organism evidence="9 10">
    <name type="scientific">Ceraceosorus bombacis</name>
    <dbReference type="NCBI Taxonomy" id="401625"/>
    <lineage>
        <taxon>Eukaryota</taxon>
        <taxon>Fungi</taxon>
        <taxon>Dikarya</taxon>
        <taxon>Basidiomycota</taxon>
        <taxon>Ustilaginomycotina</taxon>
        <taxon>Exobasidiomycetes</taxon>
        <taxon>Ceraceosorales</taxon>
        <taxon>Ceraceosoraceae</taxon>
        <taxon>Ceraceosorus</taxon>
    </lineage>
</organism>
<comment type="catalytic activity">
    <reaction evidence="5 6">
        <text>D-xylulose + ATP = D-xylulose 5-phosphate + ADP + H(+)</text>
        <dbReference type="Rhea" id="RHEA:10964"/>
        <dbReference type="ChEBI" id="CHEBI:15378"/>
        <dbReference type="ChEBI" id="CHEBI:17140"/>
        <dbReference type="ChEBI" id="CHEBI:30616"/>
        <dbReference type="ChEBI" id="CHEBI:57737"/>
        <dbReference type="ChEBI" id="CHEBI:456216"/>
        <dbReference type="EC" id="2.7.1.17"/>
    </reaction>
</comment>
<dbReference type="Gene3D" id="3.30.420.40">
    <property type="match status" value="2"/>
</dbReference>
<dbReference type="InterPro" id="IPR018485">
    <property type="entry name" value="FGGY_C"/>
</dbReference>
<keyword evidence="6" id="KW-0547">Nucleotide-binding</keyword>
<dbReference type="Proteomes" id="UP000054845">
    <property type="component" value="Unassembled WGS sequence"/>
</dbReference>
<dbReference type="GO" id="GO:0004856">
    <property type="term" value="F:D-xylulokinase activity"/>
    <property type="evidence" value="ECO:0007669"/>
    <property type="project" value="UniProtKB-UniRule"/>
</dbReference>
<reference evidence="10" key="1">
    <citation type="submission" date="2014-09" db="EMBL/GenBank/DDBJ databases">
        <authorList>
            <person name="Sharma Rahul"/>
            <person name="Thines Marco"/>
        </authorList>
    </citation>
    <scope>NUCLEOTIDE SEQUENCE [LARGE SCALE GENOMIC DNA]</scope>
</reference>
<evidence type="ECO:0000313" key="10">
    <source>
        <dbReference type="Proteomes" id="UP000054845"/>
    </source>
</evidence>
<keyword evidence="7" id="KW-0175">Coiled coil</keyword>
<keyword evidence="3 6" id="KW-0808">Transferase</keyword>
<dbReference type="CDD" id="cd07776">
    <property type="entry name" value="ASKHA_NBD_FGGY_SpXK-like"/>
    <property type="match status" value="1"/>
</dbReference>
<keyword evidence="6" id="KW-0119">Carbohydrate metabolism</keyword>
<dbReference type="EC" id="2.7.1.17" evidence="6"/>
<evidence type="ECO:0000256" key="4">
    <source>
        <dbReference type="ARBA" id="ARBA00022777"/>
    </source>
</evidence>
<dbReference type="EMBL" id="CCYA01000065">
    <property type="protein sequence ID" value="CEH11686.1"/>
    <property type="molecule type" value="Genomic_DNA"/>
</dbReference>
<dbReference type="GO" id="GO:0005829">
    <property type="term" value="C:cytosol"/>
    <property type="evidence" value="ECO:0007669"/>
    <property type="project" value="TreeGrafter"/>
</dbReference>
<evidence type="ECO:0000256" key="2">
    <source>
        <dbReference type="ARBA" id="ARBA00022629"/>
    </source>
</evidence>
<dbReference type="PANTHER" id="PTHR10196">
    <property type="entry name" value="SUGAR KINASE"/>
    <property type="match status" value="1"/>
</dbReference>
<dbReference type="STRING" id="401625.A0A0P1B750"/>
<keyword evidence="6" id="KW-0067">ATP-binding</keyword>
<keyword evidence="10" id="KW-1185">Reference proteome</keyword>
<evidence type="ECO:0000256" key="1">
    <source>
        <dbReference type="ARBA" id="ARBA00009156"/>
    </source>
</evidence>
<sequence length="608" mass="66380">MVRSASNGAQSAAADDHGFVLGLDSSTQSFKASLLCGKTLEPISEASIHFDSDLPQYGTSAGVLVSEQGDEVWSPVEMIVQAMDELLDKLKQQRWDLARVKAQHATVYWSDASTHLLARLDASRTISSQLQGAFSRSIVPNWQDASTTSQCDAFRRCAFRQAGAAAEGGPLDTEYTEEAGDEALTRLTGSAAHTRFSGEQIMKFRQRDAEAWKGTHRIGLVSSALSTLLTQTHQGIDESDACGTNLWQHWNVALLQEVAGSQEEAKRLERMLGEVECDAGRVIGKIGKWFVQRYGFDSECIVCPGTGDNPATFLSFALPRKQAVLSLGTSDTLLLSSHTYNPKVYGHTFVHPALCETDTAELRYMSMLCYKNGSLARQAIRDTLQPPDWDHFNKSVFDARSAGLGLPRRAAFYWLRQEIIPPGAHGTVRYELHGSSSHYLQQKQSWSDSDALNILESQFMSYRHRSDLTLDAVHLVGGACHNPAIQQLVADVMGCKVYLAQTQGNACSVGAAYKAAWALSRHTAIHIASSNTAAADKDAASEPFEEFVSRVRRGIVVGIGGGAANARDEGHAASLVAQPDPKWTKVYAKTLDAWIELERRAQSDVAQV</sequence>
<proteinExistence type="inferred from homology"/>
<evidence type="ECO:0000256" key="5">
    <source>
        <dbReference type="ARBA" id="ARBA00048885"/>
    </source>
</evidence>
<dbReference type="PANTHER" id="PTHR10196:SF57">
    <property type="entry name" value="XYLULOSE KINASE"/>
    <property type="match status" value="1"/>
</dbReference>
<dbReference type="Pfam" id="PF02782">
    <property type="entry name" value="FGGY_C"/>
    <property type="match status" value="1"/>
</dbReference>
<dbReference type="GO" id="GO:0042732">
    <property type="term" value="P:D-xylose metabolic process"/>
    <property type="evidence" value="ECO:0007669"/>
    <property type="project" value="UniProtKB-UniRule"/>
</dbReference>
<feature type="domain" description="Carbohydrate kinase FGGY C-terminal" evidence="8">
    <location>
        <begin position="324"/>
        <end position="519"/>
    </location>
</feature>
<comment type="similarity">
    <text evidence="1 6">Belongs to the FGGY kinase family.</text>
</comment>
<dbReference type="AlphaFoldDB" id="A0A0P1B750"/>
<evidence type="ECO:0000256" key="6">
    <source>
        <dbReference type="RuleBase" id="RU367058"/>
    </source>
</evidence>
<dbReference type="GO" id="GO:0005524">
    <property type="term" value="F:ATP binding"/>
    <property type="evidence" value="ECO:0007669"/>
    <property type="project" value="UniProtKB-UniRule"/>
</dbReference>
<dbReference type="InterPro" id="IPR042024">
    <property type="entry name" value="D-XK_euk"/>
</dbReference>
<name>A0A0P1B750_9BASI</name>
<dbReference type="OrthoDB" id="1728974at2759"/>